<accession>A0A0D6PX14</accession>
<reference evidence="1 2" key="1">
    <citation type="submission" date="2012-11" db="EMBL/GenBank/DDBJ databases">
        <title>Whole genome sequence of Gluconacetobacter europaeus NBRC3261.</title>
        <authorList>
            <person name="Azuma Y."/>
            <person name="Higashiura N."/>
            <person name="Hirakawa H."/>
            <person name="Matsushita K."/>
        </authorList>
    </citation>
    <scope>NUCLEOTIDE SEQUENCE [LARGE SCALE GENOMIC DNA]</scope>
    <source>
        <strain evidence="1 2">NBRC 3261</strain>
    </source>
</reference>
<evidence type="ECO:0000313" key="2">
    <source>
        <dbReference type="Proteomes" id="UP000032675"/>
    </source>
</evidence>
<comment type="caution">
    <text evidence="1">The sequence shown here is derived from an EMBL/GenBank/DDBJ whole genome shotgun (WGS) entry which is preliminary data.</text>
</comment>
<sequence>MESMDFDMSYYKFHGVDRAALLDALGLRDTGEPDPDDEAPYAIADLPNGWFVIRTNNDSGLISDYDRKTLCREGRLVTCDVATVDPVSRAAGYANGEEIWTVQHDGRNNDHLDLEIEGDAPDALPDLHKKAFAAVEQGLVDPRGPGSMLDVPLELVRAVTGFRHDRPQDVRPTPVFTWLAPIKRSLA</sequence>
<gene>
    <name evidence="1" type="ORF">Geu3261_0037_098</name>
</gene>
<dbReference type="Proteomes" id="UP000032675">
    <property type="component" value="Unassembled WGS sequence"/>
</dbReference>
<evidence type="ECO:0000313" key="1">
    <source>
        <dbReference type="EMBL" id="GAN95852.1"/>
    </source>
</evidence>
<protein>
    <submittedName>
        <fullName evidence="1">Uncharacterized protein</fullName>
    </submittedName>
</protein>
<dbReference type="EMBL" id="BANI01000037">
    <property type="protein sequence ID" value="GAN95852.1"/>
    <property type="molecule type" value="Genomic_DNA"/>
</dbReference>
<dbReference type="AlphaFoldDB" id="A0A0D6PX14"/>
<organism evidence="1 2">
    <name type="scientific">Komagataeibacter europaeus NBRC 3261</name>
    <dbReference type="NCBI Taxonomy" id="1234669"/>
    <lineage>
        <taxon>Bacteria</taxon>
        <taxon>Pseudomonadati</taxon>
        <taxon>Pseudomonadota</taxon>
        <taxon>Alphaproteobacteria</taxon>
        <taxon>Acetobacterales</taxon>
        <taxon>Acetobacteraceae</taxon>
        <taxon>Komagataeibacter</taxon>
    </lineage>
</organism>
<proteinExistence type="predicted"/>
<name>A0A0D6PX14_KOMEU</name>